<protein>
    <submittedName>
        <fullName evidence="2">Uncharacterized protein</fullName>
    </submittedName>
</protein>
<reference evidence="2 3" key="1">
    <citation type="journal article" date="2023" name="Plants (Basel)">
        <title>Bridging the Gap: Combining Genomics and Transcriptomics Approaches to Understand Stylosanthes scabra, an Orphan Legume from the Brazilian Caatinga.</title>
        <authorList>
            <person name="Ferreira-Neto J.R.C."/>
            <person name="da Silva M.D."/>
            <person name="Binneck E."/>
            <person name="de Melo N.F."/>
            <person name="da Silva R.H."/>
            <person name="de Melo A.L.T.M."/>
            <person name="Pandolfi V."/>
            <person name="Bustamante F.O."/>
            <person name="Brasileiro-Vidal A.C."/>
            <person name="Benko-Iseppon A.M."/>
        </authorList>
    </citation>
    <scope>NUCLEOTIDE SEQUENCE [LARGE SCALE GENOMIC DNA]</scope>
    <source>
        <tissue evidence="2">Leaves</tissue>
    </source>
</reference>
<feature type="region of interest" description="Disordered" evidence="1">
    <location>
        <begin position="150"/>
        <end position="179"/>
    </location>
</feature>
<proteinExistence type="predicted"/>
<keyword evidence="3" id="KW-1185">Reference proteome</keyword>
<name>A0ABU6VGU0_9FABA</name>
<comment type="caution">
    <text evidence="2">The sequence shown here is derived from an EMBL/GenBank/DDBJ whole genome shotgun (WGS) entry which is preliminary data.</text>
</comment>
<feature type="compositionally biased region" description="Basic and acidic residues" evidence="1">
    <location>
        <begin position="150"/>
        <end position="163"/>
    </location>
</feature>
<evidence type="ECO:0000256" key="1">
    <source>
        <dbReference type="SAM" id="MobiDB-lite"/>
    </source>
</evidence>
<accession>A0ABU6VGU0</accession>
<dbReference type="Proteomes" id="UP001341840">
    <property type="component" value="Unassembled WGS sequence"/>
</dbReference>
<sequence>MYESVSLDDDTTYFAKFKGVTPKVVVQVLFTLPSSPVYQRCCPASFVPVPQRCVSDCCGPVSPMFMPPRRPQIHVGWRRSGVALRVWLKKRLGTINLTTTCTPTDYNTVNTRPLDTIYRNLIGTIGSFLPKDRQIVLFFRFVSYGSNSDEENHFSPHMMKEESSPSSSGTGGLFEVGGLKESYRGQRSNRVHRLEDKCHQHDNKLTEEYRVKKYNTREHPTGMDSTPAKVS</sequence>
<dbReference type="EMBL" id="JASCZI010151400">
    <property type="protein sequence ID" value="MED6172592.1"/>
    <property type="molecule type" value="Genomic_DNA"/>
</dbReference>
<evidence type="ECO:0000313" key="3">
    <source>
        <dbReference type="Proteomes" id="UP001341840"/>
    </source>
</evidence>
<feature type="compositionally biased region" description="Basic and acidic residues" evidence="1">
    <location>
        <begin position="206"/>
        <end position="221"/>
    </location>
</feature>
<evidence type="ECO:0000313" key="2">
    <source>
        <dbReference type="EMBL" id="MED6172592.1"/>
    </source>
</evidence>
<feature type="region of interest" description="Disordered" evidence="1">
    <location>
        <begin position="206"/>
        <end position="231"/>
    </location>
</feature>
<gene>
    <name evidence="2" type="ORF">PIB30_051534</name>
</gene>
<organism evidence="2 3">
    <name type="scientific">Stylosanthes scabra</name>
    <dbReference type="NCBI Taxonomy" id="79078"/>
    <lineage>
        <taxon>Eukaryota</taxon>
        <taxon>Viridiplantae</taxon>
        <taxon>Streptophyta</taxon>
        <taxon>Embryophyta</taxon>
        <taxon>Tracheophyta</taxon>
        <taxon>Spermatophyta</taxon>
        <taxon>Magnoliopsida</taxon>
        <taxon>eudicotyledons</taxon>
        <taxon>Gunneridae</taxon>
        <taxon>Pentapetalae</taxon>
        <taxon>rosids</taxon>
        <taxon>fabids</taxon>
        <taxon>Fabales</taxon>
        <taxon>Fabaceae</taxon>
        <taxon>Papilionoideae</taxon>
        <taxon>50 kb inversion clade</taxon>
        <taxon>dalbergioids sensu lato</taxon>
        <taxon>Dalbergieae</taxon>
        <taxon>Pterocarpus clade</taxon>
        <taxon>Stylosanthes</taxon>
    </lineage>
</organism>